<evidence type="ECO:0000313" key="1">
    <source>
        <dbReference type="EMBL" id="PNT50073.1"/>
    </source>
</evidence>
<dbReference type="InParanoid" id="B9GQE6"/>
<sequence>MAAAEIDAAKGAIATAGESRKAIQSSGLHSKVQVMIKMERVKESIFMDDNMETSRGRVTDVLPSLSVYVDLHQFTQQIRTLTEVIMATQEQLRSIPLHTTPSVVRPVPLVQPVHKQLHFLKRTGQNDV</sequence>
<dbReference type="Proteomes" id="UP000006729">
    <property type="component" value="Chromosome 2"/>
</dbReference>
<protein>
    <submittedName>
        <fullName evidence="1">Uncharacterized protein</fullName>
    </submittedName>
</protein>
<dbReference type="EMBL" id="CM009291">
    <property type="protein sequence ID" value="PNT50073.1"/>
    <property type="molecule type" value="Genomic_DNA"/>
</dbReference>
<gene>
    <name evidence="1" type="ORF">POPTR_002G165600</name>
</gene>
<dbReference type="HOGENOM" id="CLU_1963368_0_0_1"/>
<evidence type="ECO:0000313" key="2">
    <source>
        <dbReference type="Proteomes" id="UP000006729"/>
    </source>
</evidence>
<keyword evidence="2" id="KW-1185">Reference proteome</keyword>
<accession>B9GQE6</accession>
<dbReference type="AlphaFoldDB" id="B9GQE6"/>
<proteinExistence type="predicted"/>
<organism evidence="1 2">
    <name type="scientific">Populus trichocarpa</name>
    <name type="common">Western balsam poplar</name>
    <name type="synonym">Populus balsamifera subsp. trichocarpa</name>
    <dbReference type="NCBI Taxonomy" id="3694"/>
    <lineage>
        <taxon>Eukaryota</taxon>
        <taxon>Viridiplantae</taxon>
        <taxon>Streptophyta</taxon>
        <taxon>Embryophyta</taxon>
        <taxon>Tracheophyta</taxon>
        <taxon>Spermatophyta</taxon>
        <taxon>Magnoliopsida</taxon>
        <taxon>eudicotyledons</taxon>
        <taxon>Gunneridae</taxon>
        <taxon>Pentapetalae</taxon>
        <taxon>rosids</taxon>
        <taxon>fabids</taxon>
        <taxon>Malpighiales</taxon>
        <taxon>Salicaceae</taxon>
        <taxon>Saliceae</taxon>
        <taxon>Populus</taxon>
    </lineage>
</organism>
<reference evidence="1 2" key="1">
    <citation type="journal article" date="2006" name="Science">
        <title>The genome of black cottonwood, Populus trichocarpa (Torr. &amp; Gray).</title>
        <authorList>
            <person name="Tuskan G.A."/>
            <person name="Difazio S."/>
            <person name="Jansson S."/>
            <person name="Bohlmann J."/>
            <person name="Grigoriev I."/>
            <person name="Hellsten U."/>
            <person name="Putnam N."/>
            <person name="Ralph S."/>
            <person name="Rombauts S."/>
            <person name="Salamov A."/>
            <person name="Schein J."/>
            <person name="Sterck L."/>
            <person name="Aerts A."/>
            <person name="Bhalerao R.R."/>
            <person name="Bhalerao R.P."/>
            <person name="Blaudez D."/>
            <person name="Boerjan W."/>
            <person name="Brun A."/>
            <person name="Brunner A."/>
            <person name="Busov V."/>
            <person name="Campbell M."/>
            <person name="Carlson J."/>
            <person name="Chalot M."/>
            <person name="Chapman J."/>
            <person name="Chen G.L."/>
            <person name="Cooper D."/>
            <person name="Coutinho P.M."/>
            <person name="Couturier J."/>
            <person name="Covert S."/>
            <person name="Cronk Q."/>
            <person name="Cunningham R."/>
            <person name="Davis J."/>
            <person name="Degroeve S."/>
            <person name="Dejardin A."/>
            <person name="Depamphilis C."/>
            <person name="Detter J."/>
            <person name="Dirks B."/>
            <person name="Dubchak I."/>
            <person name="Duplessis S."/>
            <person name="Ehlting J."/>
            <person name="Ellis B."/>
            <person name="Gendler K."/>
            <person name="Goodstein D."/>
            <person name="Gribskov M."/>
            <person name="Grimwood J."/>
            <person name="Groover A."/>
            <person name="Gunter L."/>
            <person name="Hamberger B."/>
            <person name="Heinze B."/>
            <person name="Helariutta Y."/>
            <person name="Henrissat B."/>
            <person name="Holligan D."/>
            <person name="Holt R."/>
            <person name="Huang W."/>
            <person name="Islam-Faridi N."/>
            <person name="Jones S."/>
            <person name="Jones-Rhoades M."/>
            <person name="Jorgensen R."/>
            <person name="Joshi C."/>
            <person name="Kangasjarvi J."/>
            <person name="Karlsson J."/>
            <person name="Kelleher C."/>
            <person name="Kirkpatrick R."/>
            <person name="Kirst M."/>
            <person name="Kohler A."/>
            <person name="Kalluri U."/>
            <person name="Larimer F."/>
            <person name="Leebens-Mack J."/>
            <person name="Leple J.C."/>
            <person name="Locascio P."/>
            <person name="Lou Y."/>
            <person name="Lucas S."/>
            <person name="Martin F."/>
            <person name="Montanini B."/>
            <person name="Napoli C."/>
            <person name="Nelson D.R."/>
            <person name="Nelson C."/>
            <person name="Nieminen K."/>
            <person name="Nilsson O."/>
            <person name="Pereda V."/>
            <person name="Peter G."/>
            <person name="Philippe R."/>
            <person name="Pilate G."/>
            <person name="Poliakov A."/>
            <person name="Razumovskaya J."/>
            <person name="Richardson P."/>
            <person name="Rinaldi C."/>
            <person name="Ritland K."/>
            <person name="Rouze P."/>
            <person name="Ryaboy D."/>
            <person name="Schmutz J."/>
            <person name="Schrader J."/>
            <person name="Segerman B."/>
            <person name="Shin H."/>
            <person name="Siddiqui A."/>
            <person name="Sterky F."/>
            <person name="Terry A."/>
            <person name="Tsai C.J."/>
            <person name="Uberbacher E."/>
            <person name="Unneberg P."/>
            <person name="Vahala J."/>
            <person name="Wall K."/>
            <person name="Wessler S."/>
            <person name="Yang G."/>
            <person name="Yin T."/>
            <person name="Douglas C."/>
            <person name="Marra M."/>
            <person name="Sandberg G."/>
            <person name="Van de Peer Y."/>
            <person name="Rokhsar D."/>
        </authorList>
    </citation>
    <scope>NUCLEOTIDE SEQUENCE [LARGE SCALE GENOMIC DNA]</scope>
    <source>
        <strain evidence="2">cv. Nisqually</strain>
    </source>
</reference>
<name>B9GQE6_POPTR</name>